<dbReference type="PROSITE" id="PS50977">
    <property type="entry name" value="HTH_TETR_2"/>
    <property type="match status" value="1"/>
</dbReference>
<dbReference type="PANTHER" id="PTHR43479:SF11">
    <property type="entry name" value="ACREF_ENVCD OPERON REPRESSOR-RELATED"/>
    <property type="match status" value="1"/>
</dbReference>
<protein>
    <submittedName>
        <fullName evidence="4">DNA-binding transcriptional regulator, AcrR family</fullName>
    </submittedName>
</protein>
<dbReference type="InterPro" id="IPR001647">
    <property type="entry name" value="HTH_TetR"/>
</dbReference>
<feature type="DNA-binding region" description="H-T-H motif" evidence="2">
    <location>
        <begin position="29"/>
        <end position="48"/>
    </location>
</feature>
<dbReference type="EMBL" id="UHJJ01000005">
    <property type="protein sequence ID" value="SUQ14222.1"/>
    <property type="molecule type" value="Genomic_DNA"/>
</dbReference>
<evidence type="ECO:0000259" key="3">
    <source>
        <dbReference type="PROSITE" id="PS50977"/>
    </source>
</evidence>
<reference evidence="5" key="1">
    <citation type="submission" date="2017-07" db="EMBL/GenBank/DDBJ databases">
        <authorList>
            <person name="Varghese N."/>
            <person name="Submissions S."/>
        </authorList>
    </citation>
    <scope>NUCLEOTIDE SEQUENCE [LARGE SCALE GENOMIC DNA]</scope>
    <source>
        <strain evidence="5">NLAE-zl-C134</strain>
    </source>
</reference>
<evidence type="ECO:0000313" key="4">
    <source>
        <dbReference type="EMBL" id="SUQ14222.1"/>
    </source>
</evidence>
<sequence length="206" mass="23766">MSKPDHSIDPRIMESAKKEFLSHGFEKSSLKEICKEAGVTTGALYKRYKGKEDLFCAVVADTAAALDDFVKKRSAAQACDLSDETLIKAWEMDENMTAWFQFLYKYHDGFVLLISGAGGTRYANFQHDFVETMTVKTYEYFLEARRRGLTHVDISIEEMHILLSAFWTTIYEPFIHGYTWDQVEAHCKLVCDLFNWNRVLGFRTPV</sequence>
<dbReference type="OrthoDB" id="494991at2"/>
<dbReference type="Gene3D" id="1.10.357.10">
    <property type="entry name" value="Tetracycline Repressor, domain 2"/>
    <property type="match status" value="1"/>
</dbReference>
<dbReference type="RefSeq" id="WP_109710911.1">
    <property type="nucleotide sequence ID" value="NZ_QGDS01000005.1"/>
</dbReference>
<dbReference type="InterPro" id="IPR009057">
    <property type="entry name" value="Homeodomain-like_sf"/>
</dbReference>
<dbReference type="PRINTS" id="PR00455">
    <property type="entry name" value="HTHTETR"/>
</dbReference>
<proteinExistence type="predicted"/>
<name>A0A315ZWT3_9FIRM</name>
<dbReference type="Proteomes" id="UP000254051">
    <property type="component" value="Unassembled WGS sequence"/>
</dbReference>
<accession>A0A315ZWT3</accession>
<feature type="domain" description="HTH tetR-type" evidence="3">
    <location>
        <begin position="6"/>
        <end position="66"/>
    </location>
</feature>
<evidence type="ECO:0000313" key="5">
    <source>
        <dbReference type="Proteomes" id="UP000254051"/>
    </source>
</evidence>
<keyword evidence="1 2" id="KW-0238">DNA-binding</keyword>
<dbReference type="AlphaFoldDB" id="A0A315ZWT3"/>
<gene>
    <name evidence="4" type="ORF">SAMN05216529_105197</name>
</gene>
<dbReference type="GO" id="GO:0003677">
    <property type="term" value="F:DNA binding"/>
    <property type="evidence" value="ECO:0007669"/>
    <property type="project" value="UniProtKB-UniRule"/>
</dbReference>
<dbReference type="InterPro" id="IPR050624">
    <property type="entry name" value="HTH-type_Tx_Regulator"/>
</dbReference>
<evidence type="ECO:0000256" key="1">
    <source>
        <dbReference type="ARBA" id="ARBA00023125"/>
    </source>
</evidence>
<dbReference type="Pfam" id="PF00440">
    <property type="entry name" value="TetR_N"/>
    <property type="match status" value="1"/>
</dbReference>
<dbReference type="PANTHER" id="PTHR43479">
    <property type="entry name" value="ACREF/ENVCD OPERON REPRESSOR-RELATED"/>
    <property type="match status" value="1"/>
</dbReference>
<evidence type="ECO:0000256" key="2">
    <source>
        <dbReference type="PROSITE-ProRule" id="PRU00335"/>
    </source>
</evidence>
<organism evidence="4 5">
    <name type="scientific">Faecalicatena contorta</name>
    <dbReference type="NCBI Taxonomy" id="39482"/>
    <lineage>
        <taxon>Bacteria</taxon>
        <taxon>Bacillati</taxon>
        <taxon>Bacillota</taxon>
        <taxon>Clostridia</taxon>
        <taxon>Lachnospirales</taxon>
        <taxon>Lachnospiraceae</taxon>
        <taxon>Faecalicatena</taxon>
    </lineage>
</organism>
<keyword evidence="5" id="KW-1185">Reference proteome</keyword>
<dbReference type="SUPFAM" id="SSF46689">
    <property type="entry name" value="Homeodomain-like"/>
    <property type="match status" value="1"/>
</dbReference>